<dbReference type="EC" id="2.7.-.-" evidence="4"/>
<feature type="compositionally biased region" description="Low complexity" evidence="5">
    <location>
        <begin position="103"/>
        <end position="143"/>
    </location>
</feature>
<dbReference type="GO" id="GO:0046854">
    <property type="term" value="P:phosphatidylinositol phosphate biosynthetic process"/>
    <property type="evidence" value="ECO:0007669"/>
    <property type="project" value="TreeGrafter"/>
</dbReference>
<feature type="compositionally biased region" description="Basic residues" evidence="5">
    <location>
        <begin position="572"/>
        <end position="585"/>
    </location>
</feature>
<sequence length="740" mass="80686">MTLGSMDHGEGSAAQLIKLEPLIHQVSGHNSLWVLDDVTVCKPLIGREARFYRALPQQMRSFTPEFRGTLKVLVQRTPEGVALSALHPLSSEDVTGSNDTNHSNTVRTNNQTNTHNTSSNLNSTPVDASAATNGNPTNSNSNNRDCLNSAYNSPGAVVATTTTTTAATTNDAAAQHNHSSGGGNDGTEEVNRENSNSATGPATSAAAAVAVTAQEQKPSVVPVGTILQVSHNPWLKQCNQRYLNKLKQKGEATSTVIECILLENLTHVYRVPNVLDLKMGTRQYGDDAPESKRRSQTRKAQHTTTPRLGVRLAGMQVYNRDTKCYTCKNKYVGRELTEEGFQQTLRHFLHNGRGFRTDIVEQIICKLTDLRNVVATLDSFRFFTASLLILYDSYDTNVTKSKDCNSARDKDRLMGQEKRTKSRDRTDRRRETLDASSSIEGGLNRSNSKESPVKDGGGAGSNPKREQDSKWKESCIQKWRDSSHLSSGKLELCTHDGDGGGGSCSSCGASEDAAATTTTQQKNKQRRSGSIVPLEESLSQPQQRHRQNSHDLQHRQRKHSHERQRRYSHDKQQHKRQHSHELKKHLSSDATSVSTTSAQPSSSPASITTSSVSSTSFTVSHSSVNTYTKCQGNSNSIEIASSETCSTNVSPVKDSNIRSNSSSNNTDQASGSSTNISSPVIAKCTSTSGTKVDIRLIDFAHATHKGMGDATIYSGPDDGLVLGLKSLIDIFTDIKDYYVK</sequence>
<dbReference type="InterPro" id="IPR038286">
    <property type="entry name" value="IPK_sf"/>
</dbReference>
<dbReference type="GO" id="GO:0005737">
    <property type="term" value="C:cytoplasm"/>
    <property type="evidence" value="ECO:0007669"/>
    <property type="project" value="TreeGrafter"/>
</dbReference>
<feature type="compositionally biased region" description="Basic and acidic residues" evidence="5">
    <location>
        <begin position="463"/>
        <end position="475"/>
    </location>
</feature>
<reference evidence="6" key="1">
    <citation type="submission" date="2017-11" db="EMBL/GenBank/DDBJ databases">
        <title>The sensing device of the deep-sea amphipod.</title>
        <authorList>
            <person name="Kobayashi H."/>
            <person name="Nagahama T."/>
            <person name="Arai W."/>
            <person name="Sasagawa Y."/>
            <person name="Umeda M."/>
            <person name="Hayashi T."/>
            <person name="Nikaido I."/>
            <person name="Watanabe H."/>
            <person name="Oguri K."/>
            <person name="Kitazato H."/>
            <person name="Fujioka K."/>
            <person name="Kido Y."/>
            <person name="Takami H."/>
        </authorList>
    </citation>
    <scope>NUCLEOTIDE SEQUENCE</scope>
    <source>
        <tissue evidence="6">Whole body</tissue>
    </source>
</reference>
<dbReference type="GO" id="GO:0032958">
    <property type="term" value="P:inositol phosphate biosynthetic process"/>
    <property type="evidence" value="ECO:0007669"/>
    <property type="project" value="InterPro"/>
</dbReference>
<dbReference type="EMBL" id="IACT01001394">
    <property type="protein sequence ID" value="LAC20746.1"/>
    <property type="molecule type" value="mRNA"/>
</dbReference>
<dbReference type="InterPro" id="IPR005522">
    <property type="entry name" value="IPK"/>
</dbReference>
<feature type="compositionally biased region" description="Polar residues" evidence="5">
    <location>
        <begin position="92"/>
        <end position="102"/>
    </location>
</feature>
<feature type="compositionally biased region" description="Polar residues" evidence="5">
    <location>
        <begin position="666"/>
        <end position="676"/>
    </location>
</feature>
<name>A0A6A7FQ68_9CRUS</name>
<feature type="compositionally biased region" description="Basic residues" evidence="5">
    <location>
        <begin position="555"/>
        <end position="564"/>
    </location>
</feature>
<feature type="compositionally biased region" description="Low complexity" evidence="5">
    <location>
        <begin position="194"/>
        <end position="203"/>
    </location>
</feature>
<dbReference type="SUPFAM" id="SSF56104">
    <property type="entry name" value="SAICAR synthase-like"/>
    <property type="match status" value="1"/>
</dbReference>
<feature type="region of interest" description="Disordered" evidence="5">
    <location>
        <begin position="282"/>
        <end position="306"/>
    </location>
</feature>
<dbReference type="GO" id="GO:0005634">
    <property type="term" value="C:nucleus"/>
    <property type="evidence" value="ECO:0007669"/>
    <property type="project" value="TreeGrafter"/>
</dbReference>
<feature type="region of interest" description="Disordered" evidence="5">
    <location>
        <begin position="86"/>
        <end position="149"/>
    </location>
</feature>
<proteinExistence type="evidence at transcript level"/>
<evidence type="ECO:0000256" key="3">
    <source>
        <dbReference type="ARBA" id="ARBA00022777"/>
    </source>
</evidence>
<keyword evidence="3 4" id="KW-0418">Kinase</keyword>
<evidence type="ECO:0000256" key="5">
    <source>
        <dbReference type="SAM" id="MobiDB-lite"/>
    </source>
</evidence>
<feature type="region of interest" description="Disordered" evidence="5">
    <location>
        <begin position="643"/>
        <end position="676"/>
    </location>
</feature>
<feature type="compositionally biased region" description="Basic and acidic residues" evidence="5">
    <location>
        <begin position="405"/>
        <end position="433"/>
    </location>
</feature>
<dbReference type="AlphaFoldDB" id="A0A6A7FQ68"/>
<dbReference type="Gene3D" id="3.30.470.160">
    <property type="entry name" value="Inositol polyphosphate kinase"/>
    <property type="match status" value="2"/>
</dbReference>
<organism evidence="6">
    <name type="scientific">Hirondellea gigas</name>
    <dbReference type="NCBI Taxonomy" id="1518452"/>
    <lineage>
        <taxon>Eukaryota</taxon>
        <taxon>Metazoa</taxon>
        <taxon>Ecdysozoa</taxon>
        <taxon>Arthropoda</taxon>
        <taxon>Crustacea</taxon>
        <taxon>Multicrustacea</taxon>
        <taxon>Malacostraca</taxon>
        <taxon>Eumalacostraca</taxon>
        <taxon>Peracarida</taxon>
        <taxon>Amphipoda</taxon>
        <taxon>Amphilochidea</taxon>
        <taxon>Lysianassida</taxon>
        <taxon>Lysianassidira</taxon>
        <taxon>Lysianassoidea</taxon>
        <taxon>Lysianassidae</taxon>
        <taxon>Hirondellea</taxon>
    </lineage>
</organism>
<keyword evidence="2 4" id="KW-0808">Transferase</keyword>
<comment type="similarity">
    <text evidence="1 4">Belongs to the inositol phosphokinase (IPK) family.</text>
</comment>
<feature type="region of interest" description="Disordered" evidence="5">
    <location>
        <begin position="168"/>
        <end position="203"/>
    </location>
</feature>
<dbReference type="PANTHER" id="PTHR12400">
    <property type="entry name" value="INOSITOL POLYPHOSPHATE KINASE"/>
    <property type="match status" value="1"/>
</dbReference>
<accession>A0A6A7FQ68</accession>
<evidence type="ECO:0000313" key="6">
    <source>
        <dbReference type="EMBL" id="LAC20746.1"/>
    </source>
</evidence>
<feature type="compositionally biased region" description="Polar residues" evidence="5">
    <location>
        <begin position="434"/>
        <end position="446"/>
    </location>
</feature>
<feature type="region of interest" description="Disordered" evidence="5">
    <location>
        <begin position="405"/>
        <end position="475"/>
    </location>
</feature>
<protein>
    <recommendedName>
        <fullName evidence="4">Kinase</fullName>
        <ecNumber evidence="4">2.7.-.-</ecNumber>
    </recommendedName>
</protein>
<evidence type="ECO:0000256" key="2">
    <source>
        <dbReference type="ARBA" id="ARBA00022679"/>
    </source>
</evidence>
<feature type="region of interest" description="Disordered" evidence="5">
    <location>
        <begin position="515"/>
        <end position="611"/>
    </location>
</feature>
<evidence type="ECO:0000256" key="1">
    <source>
        <dbReference type="ARBA" id="ARBA00007374"/>
    </source>
</evidence>
<evidence type="ECO:0000256" key="4">
    <source>
        <dbReference type="RuleBase" id="RU363090"/>
    </source>
</evidence>
<feature type="compositionally biased region" description="Low complexity" evidence="5">
    <location>
        <begin position="588"/>
        <end position="611"/>
    </location>
</feature>
<dbReference type="PANTHER" id="PTHR12400:SF21">
    <property type="entry name" value="KINASE"/>
    <property type="match status" value="1"/>
</dbReference>
<dbReference type="Pfam" id="PF03770">
    <property type="entry name" value="IPK"/>
    <property type="match status" value="1"/>
</dbReference>
<dbReference type="GO" id="GO:0000828">
    <property type="term" value="F:inositol hexakisphosphate kinase activity"/>
    <property type="evidence" value="ECO:0007669"/>
    <property type="project" value="TreeGrafter"/>
</dbReference>